<name>A0ABY4HXC2_CHIFI</name>
<evidence type="ECO:0000313" key="1">
    <source>
        <dbReference type="EMBL" id="UPK68237.1"/>
    </source>
</evidence>
<dbReference type="EMBL" id="CP095855">
    <property type="protein sequence ID" value="UPK68237.1"/>
    <property type="molecule type" value="Genomic_DNA"/>
</dbReference>
<protein>
    <recommendedName>
        <fullName evidence="3">YD repeat-containing protein</fullName>
    </recommendedName>
</protein>
<evidence type="ECO:0000313" key="2">
    <source>
        <dbReference type="Proteomes" id="UP000830198"/>
    </source>
</evidence>
<accession>A0ABY4HXC2</accession>
<proteinExistence type="predicted"/>
<organism evidence="1 2">
    <name type="scientific">Chitinophaga filiformis</name>
    <name type="common">Myxococcus filiformis</name>
    <name type="synonym">Flexibacter filiformis</name>
    <dbReference type="NCBI Taxonomy" id="104663"/>
    <lineage>
        <taxon>Bacteria</taxon>
        <taxon>Pseudomonadati</taxon>
        <taxon>Bacteroidota</taxon>
        <taxon>Chitinophagia</taxon>
        <taxon>Chitinophagales</taxon>
        <taxon>Chitinophagaceae</taxon>
        <taxon>Chitinophaga</taxon>
    </lineage>
</organism>
<reference evidence="1 2" key="1">
    <citation type="submission" date="2022-04" db="EMBL/GenBank/DDBJ databases">
        <title>The arsenic-methylating capacity of Chitinophaga filiformis YT5 during chitin decomposition.</title>
        <authorList>
            <person name="Chen G."/>
            <person name="Liang Y."/>
        </authorList>
    </citation>
    <scope>NUCLEOTIDE SEQUENCE [LARGE SCALE GENOMIC DNA]</scope>
    <source>
        <strain evidence="1 2">YT5</strain>
    </source>
</reference>
<keyword evidence="2" id="KW-1185">Reference proteome</keyword>
<gene>
    <name evidence="1" type="ORF">MYF79_25095</name>
</gene>
<dbReference type="RefSeq" id="WP_247810606.1">
    <property type="nucleotide sequence ID" value="NZ_CP095855.1"/>
</dbReference>
<dbReference type="Proteomes" id="UP000830198">
    <property type="component" value="Chromosome"/>
</dbReference>
<evidence type="ECO:0008006" key="3">
    <source>
        <dbReference type="Google" id="ProtNLM"/>
    </source>
</evidence>
<sequence length="274" mass="30925">MKKYLLSAAVLAVLCTACKKDAPVPTERFFLSMVDDNRSEIISVGGYNKLKMPGSFSIFDENLAYYSVPIYENGRLTQVFAAETRYENSLANAYRYNDAGKAFRVDFYSSGIMDRYDSLAYDNNGQLVTIYHRKITYGADYPFGIYKKDVLVWDTSGNVTQLHTIQIQNGAEGKDTLTTSYTYDKKVNFMGKPAALFMLNYERGITYLSANNMLTQVTAYPTGDSVKSVTNVYTYDNENYPVEVKISKKTIRAGVTTSGKTTDFKISYERIPIE</sequence>